<dbReference type="Proteomes" id="UP001236014">
    <property type="component" value="Chromosome"/>
</dbReference>
<evidence type="ECO:0000256" key="1">
    <source>
        <dbReference type="SAM" id="Phobius"/>
    </source>
</evidence>
<accession>A0A9Y2MRV1</accession>
<keyword evidence="3" id="KW-1185">Reference proteome</keyword>
<dbReference type="RefSeq" id="WP_285966658.1">
    <property type="nucleotide sequence ID" value="NZ_CP127294.1"/>
</dbReference>
<dbReference type="AlphaFoldDB" id="A0A9Y2MRV1"/>
<organism evidence="2 3">
    <name type="scientific">Amycolatopsis carbonis</name>
    <dbReference type="NCBI Taxonomy" id="715471"/>
    <lineage>
        <taxon>Bacteria</taxon>
        <taxon>Bacillati</taxon>
        <taxon>Actinomycetota</taxon>
        <taxon>Actinomycetes</taxon>
        <taxon>Pseudonocardiales</taxon>
        <taxon>Pseudonocardiaceae</taxon>
        <taxon>Amycolatopsis</taxon>
    </lineage>
</organism>
<name>A0A9Y2MRV1_9PSEU</name>
<feature type="transmembrane region" description="Helical" evidence="1">
    <location>
        <begin position="30"/>
        <end position="50"/>
    </location>
</feature>
<gene>
    <name evidence="2" type="ORF">QRX50_31010</name>
</gene>
<evidence type="ECO:0000313" key="2">
    <source>
        <dbReference type="EMBL" id="WIX75896.1"/>
    </source>
</evidence>
<dbReference type="KEGG" id="acab:QRX50_31010"/>
<protein>
    <submittedName>
        <fullName evidence="2">Uncharacterized protein</fullName>
    </submittedName>
</protein>
<feature type="transmembrane region" description="Helical" evidence="1">
    <location>
        <begin position="90"/>
        <end position="114"/>
    </location>
</feature>
<sequence>MSDPSPFEPPAQQYRYDDEDIRHAISSARWAMAAQATLYFALSVLVWVLVTSLDDTDGLGGVLALAALDAALAVAVVVCAVLLGRRRPAAWWTTFGIELGFGLILLVGGIVTLLSDAGGGAAPVGLFLWLLLAQAVLRPLQRPEVKAAFGLRVKDAEWQRAARRKRR</sequence>
<reference evidence="2 3" key="1">
    <citation type="submission" date="2023-06" db="EMBL/GenBank/DDBJ databases">
        <authorList>
            <person name="Oyuntsetseg B."/>
            <person name="Kim S.B."/>
        </authorList>
    </citation>
    <scope>NUCLEOTIDE SEQUENCE [LARGE SCALE GENOMIC DNA]</scope>
    <source>
        <strain evidence="2 3">2-15</strain>
    </source>
</reference>
<feature type="transmembrane region" description="Helical" evidence="1">
    <location>
        <begin position="62"/>
        <end position="83"/>
    </location>
</feature>
<evidence type="ECO:0000313" key="3">
    <source>
        <dbReference type="Proteomes" id="UP001236014"/>
    </source>
</evidence>
<feature type="transmembrane region" description="Helical" evidence="1">
    <location>
        <begin position="120"/>
        <end position="137"/>
    </location>
</feature>
<keyword evidence="1" id="KW-0812">Transmembrane</keyword>
<keyword evidence="1" id="KW-1133">Transmembrane helix</keyword>
<proteinExistence type="predicted"/>
<dbReference type="EMBL" id="CP127294">
    <property type="protein sequence ID" value="WIX75896.1"/>
    <property type="molecule type" value="Genomic_DNA"/>
</dbReference>
<keyword evidence="1" id="KW-0472">Membrane</keyword>